<organism evidence="1 2">
    <name type="scientific">Dyadobacter beijingensis</name>
    <dbReference type="NCBI Taxonomy" id="365489"/>
    <lineage>
        <taxon>Bacteria</taxon>
        <taxon>Pseudomonadati</taxon>
        <taxon>Bacteroidota</taxon>
        <taxon>Cytophagia</taxon>
        <taxon>Cytophagales</taxon>
        <taxon>Spirosomataceae</taxon>
        <taxon>Dyadobacter</taxon>
    </lineage>
</organism>
<evidence type="ECO:0000313" key="2">
    <source>
        <dbReference type="Proteomes" id="UP000632339"/>
    </source>
</evidence>
<reference evidence="2" key="1">
    <citation type="journal article" date="2019" name="Int. J. Syst. Evol. Microbiol.">
        <title>The Global Catalogue of Microorganisms (GCM) 10K type strain sequencing project: providing services to taxonomists for standard genome sequencing and annotation.</title>
        <authorList>
            <consortium name="The Broad Institute Genomics Platform"/>
            <consortium name="The Broad Institute Genome Sequencing Center for Infectious Disease"/>
            <person name="Wu L."/>
            <person name="Ma J."/>
        </authorList>
    </citation>
    <scope>NUCLEOTIDE SEQUENCE [LARGE SCALE GENOMIC DNA]</scope>
    <source>
        <strain evidence="2">CGMCC 1.6375</strain>
    </source>
</reference>
<dbReference type="Proteomes" id="UP000632339">
    <property type="component" value="Unassembled WGS sequence"/>
</dbReference>
<keyword evidence="2" id="KW-1185">Reference proteome</keyword>
<gene>
    <name evidence="1" type="ORF">GCM10010967_14660</name>
</gene>
<accession>A0ABQ2HJS7</accession>
<evidence type="ECO:0008006" key="3">
    <source>
        <dbReference type="Google" id="ProtNLM"/>
    </source>
</evidence>
<dbReference type="InterPro" id="IPR027417">
    <property type="entry name" value="P-loop_NTPase"/>
</dbReference>
<proteinExistence type="predicted"/>
<dbReference type="PANTHER" id="PTHR39206:SF1">
    <property type="entry name" value="SLL8004 PROTEIN"/>
    <property type="match status" value="1"/>
</dbReference>
<protein>
    <recommendedName>
        <fullName evidence="3">UDP-N-acetylglucosamine kinase</fullName>
    </recommendedName>
</protein>
<dbReference type="PANTHER" id="PTHR39206">
    <property type="entry name" value="SLL8004 PROTEIN"/>
    <property type="match status" value="1"/>
</dbReference>
<dbReference type="RefSeq" id="WP_019945695.1">
    <property type="nucleotide sequence ID" value="NZ_BMLI01000001.1"/>
</dbReference>
<evidence type="ECO:0000313" key="1">
    <source>
        <dbReference type="EMBL" id="GGM83909.1"/>
    </source>
</evidence>
<dbReference type="EMBL" id="BMLI01000001">
    <property type="protein sequence ID" value="GGM83909.1"/>
    <property type="molecule type" value="Genomic_DNA"/>
</dbReference>
<dbReference type="Gene3D" id="3.40.50.300">
    <property type="entry name" value="P-loop containing nucleotide triphosphate hydrolases"/>
    <property type="match status" value="1"/>
</dbReference>
<dbReference type="SUPFAM" id="SSF52540">
    <property type="entry name" value="P-loop containing nucleoside triphosphate hydrolases"/>
    <property type="match status" value="1"/>
</dbReference>
<sequence length="251" mass="28775">MPNSDYLKGRRLRVFAGPNGSGKTTIFKQIAEKFDIGYYINADELEIQLVNTKQVELTPFGLTDLQPSEFEHFQHGHSILQKATQSGFRLNLSYSIEQNSIINLNQSLGTYSYEAALIADFLRIKLIERGKKLTFETVMSHSSKLDIFRYAADNGYRVYLYFVCTQSADINVARVCQRVGQGGHDVMEEKIRKRYLSCLQLLKPAVKNTFRSFIWDNSQLTPELILEVENGQVVTQISETLPNWVEEFLLE</sequence>
<comment type="caution">
    <text evidence="1">The sequence shown here is derived from an EMBL/GenBank/DDBJ whole genome shotgun (WGS) entry which is preliminary data.</text>
</comment>
<name>A0ABQ2HJS7_9BACT</name>